<dbReference type="AlphaFoldDB" id="A0A1G2MF08"/>
<name>A0A1G2MF08_9BACT</name>
<accession>A0A1G2MF08</accession>
<dbReference type="Proteomes" id="UP000176493">
    <property type="component" value="Unassembled WGS sequence"/>
</dbReference>
<organism evidence="1 2">
    <name type="scientific">Candidatus Taylorbacteria bacterium RIFCSPHIGHO2_02_49_25</name>
    <dbReference type="NCBI Taxonomy" id="1802305"/>
    <lineage>
        <taxon>Bacteria</taxon>
        <taxon>Candidatus Tayloriibacteriota</taxon>
    </lineage>
</organism>
<sequence length="92" mass="10729">MKQLKVQWSNDAVHKVPIRKENSAEGLVQYRGELWWIKLTGNNRLVEVIQHDGTRRNVEMCWGYFLEIMYSGRVINEALPSREELTALRASA</sequence>
<reference evidence="1 2" key="1">
    <citation type="journal article" date="2016" name="Nat. Commun.">
        <title>Thousands of microbial genomes shed light on interconnected biogeochemical processes in an aquifer system.</title>
        <authorList>
            <person name="Anantharaman K."/>
            <person name="Brown C.T."/>
            <person name="Hug L.A."/>
            <person name="Sharon I."/>
            <person name="Castelle C.J."/>
            <person name="Probst A.J."/>
            <person name="Thomas B.C."/>
            <person name="Singh A."/>
            <person name="Wilkins M.J."/>
            <person name="Karaoz U."/>
            <person name="Brodie E.L."/>
            <person name="Williams K.H."/>
            <person name="Hubbard S.S."/>
            <person name="Banfield J.F."/>
        </authorList>
    </citation>
    <scope>NUCLEOTIDE SEQUENCE [LARGE SCALE GENOMIC DNA]</scope>
</reference>
<gene>
    <name evidence="1" type="ORF">A2W52_02185</name>
</gene>
<evidence type="ECO:0000313" key="2">
    <source>
        <dbReference type="Proteomes" id="UP000176493"/>
    </source>
</evidence>
<protein>
    <submittedName>
        <fullName evidence="1">Uncharacterized protein</fullName>
    </submittedName>
</protein>
<dbReference type="EMBL" id="MHRJ01000040">
    <property type="protein sequence ID" value="OHA21749.1"/>
    <property type="molecule type" value="Genomic_DNA"/>
</dbReference>
<comment type="caution">
    <text evidence="1">The sequence shown here is derived from an EMBL/GenBank/DDBJ whole genome shotgun (WGS) entry which is preliminary data.</text>
</comment>
<proteinExistence type="predicted"/>
<evidence type="ECO:0000313" key="1">
    <source>
        <dbReference type="EMBL" id="OHA21749.1"/>
    </source>
</evidence>